<evidence type="ECO:0000313" key="3">
    <source>
        <dbReference type="EMBL" id="CAF4478185.1"/>
    </source>
</evidence>
<gene>
    <name evidence="2" type="ORF">GPM918_LOCUS42442</name>
    <name evidence="3" type="ORF">SRO942_LOCUS43672</name>
</gene>
<evidence type="ECO:0000313" key="4">
    <source>
        <dbReference type="Proteomes" id="UP000663829"/>
    </source>
</evidence>
<dbReference type="EMBL" id="CAJOBC010102163">
    <property type="protein sequence ID" value="CAF4478185.1"/>
    <property type="molecule type" value="Genomic_DNA"/>
</dbReference>
<dbReference type="EMBL" id="CAJNOQ010035752">
    <property type="protein sequence ID" value="CAF1601081.1"/>
    <property type="molecule type" value="Genomic_DNA"/>
</dbReference>
<accession>A0A816AQ09</accession>
<organism evidence="2 4">
    <name type="scientific">Didymodactylos carnosus</name>
    <dbReference type="NCBI Taxonomy" id="1234261"/>
    <lineage>
        <taxon>Eukaryota</taxon>
        <taxon>Metazoa</taxon>
        <taxon>Spiralia</taxon>
        <taxon>Gnathifera</taxon>
        <taxon>Rotifera</taxon>
        <taxon>Eurotatoria</taxon>
        <taxon>Bdelloidea</taxon>
        <taxon>Philodinida</taxon>
        <taxon>Philodinidae</taxon>
        <taxon>Didymodactylos</taxon>
    </lineage>
</organism>
<dbReference type="Proteomes" id="UP000663829">
    <property type="component" value="Unassembled WGS sequence"/>
</dbReference>
<sequence length="187" mass="21215">MTARSLNESQTQIMLRGTKRTTTATHAVFLDSQSLQYMMAPLDSCELVEKDNHIVYSYHGREFSGQLDTMGPKKLCITKLRQLTGGTSTYEYDTLEQEDDGDEDEKEEQSFLTATKRKRKPLKDISTNKYVKKNPSSTKNLIFNKGPSTEASSTSSIYFTPVNAKKNILTRKNDTIPIQTTNKNNNR</sequence>
<proteinExistence type="predicted"/>
<comment type="caution">
    <text evidence="2">The sequence shown here is derived from an EMBL/GenBank/DDBJ whole genome shotgun (WGS) entry which is preliminary data.</text>
</comment>
<name>A0A816AQ09_9BILA</name>
<dbReference type="AlphaFoldDB" id="A0A816AQ09"/>
<protein>
    <submittedName>
        <fullName evidence="2">Uncharacterized protein</fullName>
    </submittedName>
</protein>
<evidence type="ECO:0000313" key="2">
    <source>
        <dbReference type="EMBL" id="CAF1601081.1"/>
    </source>
</evidence>
<dbReference type="Proteomes" id="UP000681722">
    <property type="component" value="Unassembled WGS sequence"/>
</dbReference>
<reference evidence="2" key="1">
    <citation type="submission" date="2021-02" db="EMBL/GenBank/DDBJ databases">
        <authorList>
            <person name="Nowell W R."/>
        </authorList>
    </citation>
    <scope>NUCLEOTIDE SEQUENCE</scope>
</reference>
<evidence type="ECO:0000256" key="1">
    <source>
        <dbReference type="SAM" id="MobiDB-lite"/>
    </source>
</evidence>
<feature type="region of interest" description="Disordered" evidence="1">
    <location>
        <begin position="90"/>
        <end position="118"/>
    </location>
</feature>
<keyword evidence="4" id="KW-1185">Reference proteome</keyword>
<feature type="compositionally biased region" description="Acidic residues" evidence="1">
    <location>
        <begin position="93"/>
        <end position="107"/>
    </location>
</feature>